<dbReference type="Proteomes" id="UP000076761">
    <property type="component" value="Unassembled WGS sequence"/>
</dbReference>
<feature type="compositionally biased region" description="Polar residues" evidence="1">
    <location>
        <begin position="310"/>
        <end position="326"/>
    </location>
</feature>
<name>A0A165R1H9_9AGAM</name>
<gene>
    <name evidence="2" type="ORF">NEOLEDRAFT_1136796</name>
</gene>
<proteinExistence type="predicted"/>
<evidence type="ECO:0000313" key="3">
    <source>
        <dbReference type="Proteomes" id="UP000076761"/>
    </source>
</evidence>
<dbReference type="EMBL" id="KV425587">
    <property type="protein sequence ID" value="KZT23177.1"/>
    <property type="molecule type" value="Genomic_DNA"/>
</dbReference>
<protein>
    <submittedName>
        <fullName evidence="2">Uncharacterized protein</fullName>
    </submittedName>
</protein>
<evidence type="ECO:0000313" key="2">
    <source>
        <dbReference type="EMBL" id="KZT23177.1"/>
    </source>
</evidence>
<feature type="compositionally biased region" description="Low complexity" evidence="1">
    <location>
        <begin position="268"/>
        <end position="281"/>
    </location>
</feature>
<dbReference type="STRING" id="1314782.A0A165R1H9"/>
<reference evidence="2 3" key="1">
    <citation type="journal article" date="2016" name="Mol. Biol. Evol.">
        <title>Comparative Genomics of Early-Diverging Mushroom-Forming Fungi Provides Insights into the Origins of Lignocellulose Decay Capabilities.</title>
        <authorList>
            <person name="Nagy L.G."/>
            <person name="Riley R."/>
            <person name="Tritt A."/>
            <person name="Adam C."/>
            <person name="Daum C."/>
            <person name="Floudas D."/>
            <person name="Sun H."/>
            <person name="Yadav J.S."/>
            <person name="Pangilinan J."/>
            <person name="Larsson K.H."/>
            <person name="Matsuura K."/>
            <person name="Barry K."/>
            <person name="Labutti K."/>
            <person name="Kuo R."/>
            <person name="Ohm R.A."/>
            <person name="Bhattacharya S.S."/>
            <person name="Shirouzu T."/>
            <person name="Yoshinaga Y."/>
            <person name="Martin F.M."/>
            <person name="Grigoriev I.V."/>
            <person name="Hibbett D.S."/>
        </authorList>
    </citation>
    <scope>NUCLEOTIDE SEQUENCE [LARGE SCALE GENOMIC DNA]</scope>
    <source>
        <strain evidence="2 3">HHB14362 ss-1</strain>
    </source>
</reference>
<feature type="compositionally biased region" description="Polar residues" evidence="1">
    <location>
        <begin position="226"/>
        <end position="237"/>
    </location>
</feature>
<organism evidence="2 3">
    <name type="scientific">Neolentinus lepideus HHB14362 ss-1</name>
    <dbReference type="NCBI Taxonomy" id="1314782"/>
    <lineage>
        <taxon>Eukaryota</taxon>
        <taxon>Fungi</taxon>
        <taxon>Dikarya</taxon>
        <taxon>Basidiomycota</taxon>
        <taxon>Agaricomycotina</taxon>
        <taxon>Agaricomycetes</taxon>
        <taxon>Gloeophyllales</taxon>
        <taxon>Gloeophyllaceae</taxon>
        <taxon>Neolentinus</taxon>
    </lineage>
</organism>
<evidence type="ECO:0000256" key="1">
    <source>
        <dbReference type="SAM" id="MobiDB-lite"/>
    </source>
</evidence>
<dbReference type="InParanoid" id="A0A165R1H9"/>
<keyword evidence="3" id="KW-1185">Reference proteome</keyword>
<sequence>MSRRKEQFRKSRSVYWRREIHPLDYVIAPSPSSLSSIFEVLSQDRQDALNRLFEKRRRGLKAVVRDPVLTSNSSATSVVTIMPTFRSRPPTTPTHASYRLKAGPSSGSVSILVSDASAYSGIASCSSYADSVYSGIYKGLSRSQDVCLSIPASASGARSSAIPRSSTSRRSLVQAANVQLGAIDEERLSVSPEQMRNEFEGDMDSPGQDLKIRRIPSFDAPLMHSTPISRPLVSSTPIIPDDPICASPAPVRDKSDSSLPSTPLAPISNSNSNKTLSSLSSPIPDRNKLSSPPLPTGNRLGSPSRKIPSKQLSSPSSATPDKSTGSLRLAPPSRLPVLKARKSTCSIRPE</sequence>
<feature type="region of interest" description="Disordered" evidence="1">
    <location>
        <begin position="221"/>
        <end position="350"/>
    </location>
</feature>
<dbReference type="AlphaFoldDB" id="A0A165R1H9"/>
<dbReference type="OrthoDB" id="10660833at2759"/>
<accession>A0A165R1H9</accession>